<dbReference type="PIRSF" id="PIRSF002744">
    <property type="entry name" value="Pur-cyt_permease"/>
    <property type="match status" value="1"/>
</dbReference>
<dbReference type="GO" id="GO:0005886">
    <property type="term" value="C:plasma membrane"/>
    <property type="evidence" value="ECO:0007669"/>
    <property type="project" value="TreeGrafter"/>
</dbReference>
<comment type="similarity">
    <text evidence="2 7">Belongs to the purine-cytosine permease (2.A.39) family.</text>
</comment>
<evidence type="ECO:0000256" key="1">
    <source>
        <dbReference type="ARBA" id="ARBA00004141"/>
    </source>
</evidence>
<keyword evidence="6 7" id="KW-0472">Membrane</keyword>
<proteinExistence type="inferred from homology"/>
<evidence type="ECO:0000313" key="9">
    <source>
        <dbReference type="EMBL" id="EKT84807.1"/>
    </source>
</evidence>
<evidence type="ECO:0000256" key="4">
    <source>
        <dbReference type="ARBA" id="ARBA00022692"/>
    </source>
</evidence>
<evidence type="ECO:0000256" key="8">
    <source>
        <dbReference type="SAM" id="Phobius"/>
    </source>
</evidence>
<evidence type="ECO:0000256" key="6">
    <source>
        <dbReference type="ARBA" id="ARBA00023136"/>
    </source>
</evidence>
<sequence length="502" mass="53799">MSEEAMPEESATSRQVIATPARGAVETKSIDWIPLTERRGRPSTLFPLWFMSNANLTTLATGMVGAALGATLMTSVLAIVLGVAVGTVFTAFHSAQGPQLGLPQMIQSRAQFGYRGVVVICAVVVFSIVGFNIFNQMLASDVLTITTGIDAHDGWCVLVTVLALTLAIFGYHWIHRTQTWLTWLCLMTFGVFTVAAIIVLPFPAQQLGFAGFDWAAFLVQFGAAAAYALGWAPYVSDYSRYLPPQTSPRKALLFTYGGIFVGAGWLMTLGALVAALFAGLSPLQAVQHTADEILPGSGFWLLLSALPALITVITVNIYAASIELITMVDSFKALRPTRAMRVIACTIVASVGLGGAVVSSGEFLANFGSFLVVLLYLLVPWTSVNLVDYYFVRRGHYAIREIFIPHGGIYRTWGWRGLTAYAFGIAAMVPFVVTTWYTGPVASAMGGVDIALFVGLLGSAVAYRLLGRSLDLAAERERARADARSHGVEAVSFAGLVAPVET</sequence>
<dbReference type="Pfam" id="PF02133">
    <property type="entry name" value="Transp_cyt_pur"/>
    <property type="match status" value="1"/>
</dbReference>
<dbReference type="GO" id="GO:0022857">
    <property type="term" value="F:transmembrane transporter activity"/>
    <property type="evidence" value="ECO:0007669"/>
    <property type="project" value="InterPro"/>
</dbReference>
<reference evidence="9 10" key="1">
    <citation type="journal article" date="2013" name="Genome Announc.">
        <title>Draft Genome Sequence of Rhodococcus opacus Strain M213 Shows a Diverse Catabolic Potential.</title>
        <authorList>
            <person name="Pathak A."/>
            <person name="Green S.J."/>
            <person name="Ogram A."/>
            <person name="Chauhan A."/>
        </authorList>
    </citation>
    <scope>NUCLEOTIDE SEQUENCE [LARGE SCALE GENOMIC DNA]</scope>
    <source>
        <strain evidence="9 10">M213</strain>
    </source>
</reference>
<name>K8Y276_RHOOP</name>
<keyword evidence="5 8" id="KW-1133">Transmembrane helix</keyword>
<feature type="transmembrane region" description="Helical" evidence="8">
    <location>
        <begin position="112"/>
        <end position="134"/>
    </location>
</feature>
<feature type="transmembrane region" description="Helical" evidence="8">
    <location>
        <begin position="253"/>
        <end position="278"/>
    </location>
</feature>
<keyword evidence="4 8" id="KW-0812">Transmembrane</keyword>
<dbReference type="CDD" id="cd11484">
    <property type="entry name" value="SLC-NCS1sbd_CobB-like"/>
    <property type="match status" value="1"/>
</dbReference>
<dbReference type="Proteomes" id="UP000005951">
    <property type="component" value="Unassembled WGS sequence"/>
</dbReference>
<dbReference type="RefSeq" id="WP_005253109.1">
    <property type="nucleotide sequence ID" value="NZ_AJYC02000003.1"/>
</dbReference>
<evidence type="ECO:0000256" key="5">
    <source>
        <dbReference type="ARBA" id="ARBA00022989"/>
    </source>
</evidence>
<feature type="transmembrane region" description="Helical" evidence="8">
    <location>
        <begin position="370"/>
        <end position="392"/>
    </location>
</feature>
<feature type="transmembrane region" description="Helical" evidence="8">
    <location>
        <begin position="298"/>
        <end position="319"/>
    </location>
</feature>
<dbReference type="EMBL" id="AJYC02000003">
    <property type="protein sequence ID" value="EKT84807.1"/>
    <property type="molecule type" value="Genomic_DNA"/>
</dbReference>
<dbReference type="AlphaFoldDB" id="K8Y276"/>
<feature type="transmembrane region" description="Helical" evidence="8">
    <location>
        <begin position="181"/>
        <end position="202"/>
    </location>
</feature>
<evidence type="ECO:0000313" key="10">
    <source>
        <dbReference type="Proteomes" id="UP000005951"/>
    </source>
</evidence>
<feature type="transmembrane region" description="Helical" evidence="8">
    <location>
        <begin position="214"/>
        <end position="232"/>
    </location>
</feature>
<evidence type="ECO:0000256" key="7">
    <source>
        <dbReference type="PIRNR" id="PIRNR002744"/>
    </source>
</evidence>
<dbReference type="PANTHER" id="PTHR31806:SF1">
    <property type="entry name" value="PURINE-CYTOSINE PERMEASE FCY2-RELATED"/>
    <property type="match status" value="1"/>
</dbReference>
<comment type="subcellular location">
    <subcellularLocation>
        <location evidence="1">Membrane</location>
        <topology evidence="1">Multi-pass membrane protein</topology>
    </subcellularLocation>
</comment>
<protein>
    <submittedName>
        <fullName evidence="9">Permease for cytosine/purines uracil thiamine allantoin</fullName>
    </submittedName>
</protein>
<accession>K8Y276</accession>
<gene>
    <name evidence="9" type="ORF">WSS_A00205</name>
</gene>
<evidence type="ECO:0000256" key="2">
    <source>
        <dbReference type="ARBA" id="ARBA00008974"/>
    </source>
</evidence>
<evidence type="ECO:0000256" key="3">
    <source>
        <dbReference type="ARBA" id="ARBA00022448"/>
    </source>
</evidence>
<feature type="transmembrane region" description="Helical" evidence="8">
    <location>
        <begin position="339"/>
        <end position="358"/>
    </location>
</feature>
<dbReference type="InterPro" id="IPR001248">
    <property type="entry name" value="Pur-cyt_permease"/>
</dbReference>
<comment type="caution">
    <text evidence="9">The sequence shown here is derived from an EMBL/GenBank/DDBJ whole genome shotgun (WGS) entry which is preliminary data.</text>
</comment>
<organism evidence="9 10">
    <name type="scientific">Rhodococcus opacus M213</name>
    <dbReference type="NCBI Taxonomy" id="1129896"/>
    <lineage>
        <taxon>Bacteria</taxon>
        <taxon>Bacillati</taxon>
        <taxon>Actinomycetota</taxon>
        <taxon>Actinomycetes</taxon>
        <taxon>Mycobacteriales</taxon>
        <taxon>Nocardiaceae</taxon>
        <taxon>Rhodococcus</taxon>
    </lineage>
</organism>
<feature type="transmembrane region" description="Helical" evidence="8">
    <location>
        <begin position="72"/>
        <end position="92"/>
    </location>
</feature>
<dbReference type="PANTHER" id="PTHR31806">
    <property type="entry name" value="PURINE-CYTOSINE PERMEASE FCY2-RELATED"/>
    <property type="match status" value="1"/>
</dbReference>
<feature type="transmembrane region" description="Helical" evidence="8">
    <location>
        <begin position="444"/>
        <end position="466"/>
    </location>
</feature>
<feature type="transmembrane region" description="Helical" evidence="8">
    <location>
        <begin position="413"/>
        <end position="438"/>
    </location>
</feature>
<dbReference type="InterPro" id="IPR026030">
    <property type="entry name" value="Pur-cyt_permease_Fcy2/21/22"/>
</dbReference>
<dbReference type="Gene3D" id="1.10.4160.10">
    <property type="entry name" value="Hydantoin permease"/>
    <property type="match status" value="1"/>
</dbReference>
<feature type="transmembrane region" description="Helical" evidence="8">
    <location>
        <begin position="154"/>
        <end position="174"/>
    </location>
</feature>
<keyword evidence="3 7" id="KW-0813">Transport</keyword>